<dbReference type="RefSeq" id="WP_073229124.1">
    <property type="nucleotide sequence ID" value="NZ_FQUQ01000001.1"/>
</dbReference>
<reference evidence="4" key="1">
    <citation type="submission" date="2016-11" db="EMBL/GenBank/DDBJ databases">
        <authorList>
            <person name="Varghese N."/>
            <person name="Submissions S."/>
        </authorList>
    </citation>
    <scope>NUCLEOTIDE SEQUENCE [LARGE SCALE GENOMIC DNA]</scope>
    <source>
        <strain evidence="4">DSM 16990</strain>
    </source>
</reference>
<dbReference type="Proteomes" id="UP000184287">
    <property type="component" value="Unassembled WGS sequence"/>
</dbReference>
<dbReference type="AlphaFoldDB" id="A0A1M4WY54"/>
<organism evidence="3 4">
    <name type="scientific">Pedobacter caeni</name>
    <dbReference type="NCBI Taxonomy" id="288992"/>
    <lineage>
        <taxon>Bacteria</taxon>
        <taxon>Pseudomonadati</taxon>
        <taxon>Bacteroidota</taxon>
        <taxon>Sphingobacteriia</taxon>
        <taxon>Sphingobacteriales</taxon>
        <taxon>Sphingobacteriaceae</taxon>
        <taxon>Pedobacter</taxon>
    </lineage>
</organism>
<name>A0A1M4WY54_9SPHI</name>
<dbReference type="EMBL" id="FQUQ01000001">
    <property type="protein sequence ID" value="SHE86120.1"/>
    <property type="molecule type" value="Genomic_DNA"/>
</dbReference>
<evidence type="ECO:0000313" key="3">
    <source>
        <dbReference type="EMBL" id="SHE86120.1"/>
    </source>
</evidence>
<gene>
    <name evidence="3" type="ORF">SAMN04488522_1011428</name>
</gene>
<proteinExistence type="predicted"/>
<keyword evidence="2" id="KW-0472">Membrane</keyword>
<evidence type="ECO:0008006" key="5">
    <source>
        <dbReference type="Google" id="ProtNLM"/>
    </source>
</evidence>
<protein>
    <recommendedName>
        <fullName evidence="5">Tetratricopeptide repeat-containing protein</fullName>
    </recommendedName>
</protein>
<evidence type="ECO:0000256" key="2">
    <source>
        <dbReference type="SAM" id="Phobius"/>
    </source>
</evidence>
<keyword evidence="4" id="KW-1185">Reference proteome</keyword>
<dbReference type="PROSITE" id="PS50005">
    <property type="entry name" value="TPR"/>
    <property type="match status" value="1"/>
</dbReference>
<dbReference type="STRING" id="288992.SAMN04488522_1011428"/>
<dbReference type="OrthoDB" id="663481at2"/>
<dbReference type="Gene3D" id="1.25.40.10">
    <property type="entry name" value="Tetratricopeptide repeat domain"/>
    <property type="match status" value="1"/>
</dbReference>
<evidence type="ECO:0000256" key="1">
    <source>
        <dbReference type="PROSITE-ProRule" id="PRU00339"/>
    </source>
</evidence>
<keyword evidence="2" id="KW-0812">Transmembrane</keyword>
<feature type="repeat" description="TPR" evidence="1">
    <location>
        <begin position="173"/>
        <end position="206"/>
    </location>
</feature>
<dbReference type="InterPro" id="IPR011990">
    <property type="entry name" value="TPR-like_helical_dom_sf"/>
</dbReference>
<dbReference type="InterPro" id="IPR019734">
    <property type="entry name" value="TPR_rpt"/>
</dbReference>
<dbReference type="SUPFAM" id="SSF48452">
    <property type="entry name" value="TPR-like"/>
    <property type="match status" value="1"/>
</dbReference>
<accession>A0A1M4WY54</accession>
<keyword evidence="1" id="KW-0802">TPR repeat</keyword>
<evidence type="ECO:0000313" key="4">
    <source>
        <dbReference type="Proteomes" id="UP000184287"/>
    </source>
</evidence>
<sequence>MNNSLDLIAAYFEGTLAKEEQQSFEERCVDDPAFAEEVAEYIAMREALRTELQKQKRSEFALLYAELSAGAAPDEPHPPLPLKSGISIKKLSFYLAAACVLLVLGWFLWRPAENAKQLSENYIAANFSTLGLNMGGKESADQLQKGIAAFNAKKYEAAEQIFISLSRGAQPEPEAVKNLGITYLVTQKYDAAIEQFERLSTFSLYSNPGLFYQALALMKRGKATDREAAKKILQEVVRRNLAGSKEAKFWLQKL</sequence>
<keyword evidence="2" id="KW-1133">Transmembrane helix</keyword>
<feature type="transmembrane region" description="Helical" evidence="2">
    <location>
        <begin position="91"/>
        <end position="109"/>
    </location>
</feature>